<dbReference type="Proteomes" id="UP000053097">
    <property type="component" value="Unassembled WGS sequence"/>
</dbReference>
<sequence length="67" mass="7639">MSFNLFKSVFILRRTLSQKATGKVAVFSINVLFAFRCTPVGLEQLNVSEQLYLPEVQRRFPEDVGSD</sequence>
<dbReference type="EMBL" id="KK107405">
    <property type="protein sequence ID" value="EZA51253.1"/>
    <property type="molecule type" value="Genomic_DNA"/>
</dbReference>
<evidence type="ECO:0000313" key="1">
    <source>
        <dbReference type="EMBL" id="EZA51253.1"/>
    </source>
</evidence>
<keyword evidence="2" id="KW-1185">Reference proteome</keyword>
<evidence type="ECO:0000313" key="2">
    <source>
        <dbReference type="Proteomes" id="UP000053097"/>
    </source>
</evidence>
<accession>A0A026W5H3</accession>
<gene>
    <name evidence="1" type="ORF">X777_09930</name>
</gene>
<reference evidence="1 2" key="1">
    <citation type="journal article" date="2014" name="Curr. Biol.">
        <title>The genome of the clonal raider ant Cerapachys biroi.</title>
        <authorList>
            <person name="Oxley P.R."/>
            <person name="Ji L."/>
            <person name="Fetter-Pruneda I."/>
            <person name="McKenzie S.K."/>
            <person name="Li C."/>
            <person name="Hu H."/>
            <person name="Zhang G."/>
            <person name="Kronauer D.J."/>
        </authorList>
    </citation>
    <scope>NUCLEOTIDE SEQUENCE [LARGE SCALE GENOMIC DNA]</scope>
</reference>
<proteinExistence type="predicted"/>
<name>A0A026W5H3_OOCBI</name>
<dbReference type="AlphaFoldDB" id="A0A026W5H3"/>
<organism evidence="1 2">
    <name type="scientific">Ooceraea biroi</name>
    <name type="common">Clonal raider ant</name>
    <name type="synonym">Cerapachys biroi</name>
    <dbReference type="NCBI Taxonomy" id="2015173"/>
    <lineage>
        <taxon>Eukaryota</taxon>
        <taxon>Metazoa</taxon>
        <taxon>Ecdysozoa</taxon>
        <taxon>Arthropoda</taxon>
        <taxon>Hexapoda</taxon>
        <taxon>Insecta</taxon>
        <taxon>Pterygota</taxon>
        <taxon>Neoptera</taxon>
        <taxon>Endopterygota</taxon>
        <taxon>Hymenoptera</taxon>
        <taxon>Apocrita</taxon>
        <taxon>Aculeata</taxon>
        <taxon>Formicoidea</taxon>
        <taxon>Formicidae</taxon>
        <taxon>Dorylinae</taxon>
        <taxon>Ooceraea</taxon>
    </lineage>
</organism>
<protein>
    <submittedName>
        <fullName evidence="1">Uncharacterized protein</fullName>
    </submittedName>
</protein>